<dbReference type="Proteomes" id="UP000176221">
    <property type="component" value="Unassembled WGS sequence"/>
</dbReference>
<evidence type="ECO:0000313" key="1">
    <source>
        <dbReference type="EMBL" id="OHA35032.1"/>
    </source>
</evidence>
<organism evidence="1 2">
    <name type="scientific">Candidatus Taylorbacteria bacterium RIFCSPLOWO2_01_FULL_45_15b</name>
    <dbReference type="NCBI Taxonomy" id="1802319"/>
    <lineage>
        <taxon>Bacteria</taxon>
        <taxon>Candidatus Tayloriibacteriota</taxon>
    </lineage>
</organism>
<gene>
    <name evidence="1" type="ORF">A2928_03995</name>
</gene>
<dbReference type="EMBL" id="MHRX01000001">
    <property type="protein sequence ID" value="OHA35032.1"/>
    <property type="molecule type" value="Genomic_DNA"/>
</dbReference>
<accession>A0A1G2NI77</accession>
<proteinExistence type="predicted"/>
<dbReference type="STRING" id="1802319.A2928_03995"/>
<name>A0A1G2NI77_9BACT</name>
<sequence>MEIRNMAIIGHACPIKSLLQTFDNRIDHPSSINSQTRLTTQMIRKLIMGGAGREVLIARAWHMNIWK</sequence>
<protein>
    <submittedName>
        <fullName evidence="1">Uncharacterized protein</fullName>
    </submittedName>
</protein>
<dbReference type="AlphaFoldDB" id="A0A1G2NI77"/>
<comment type="caution">
    <text evidence="1">The sequence shown here is derived from an EMBL/GenBank/DDBJ whole genome shotgun (WGS) entry which is preliminary data.</text>
</comment>
<evidence type="ECO:0000313" key="2">
    <source>
        <dbReference type="Proteomes" id="UP000176221"/>
    </source>
</evidence>
<reference evidence="1 2" key="1">
    <citation type="journal article" date="2016" name="Nat. Commun.">
        <title>Thousands of microbial genomes shed light on interconnected biogeochemical processes in an aquifer system.</title>
        <authorList>
            <person name="Anantharaman K."/>
            <person name="Brown C.T."/>
            <person name="Hug L.A."/>
            <person name="Sharon I."/>
            <person name="Castelle C.J."/>
            <person name="Probst A.J."/>
            <person name="Thomas B.C."/>
            <person name="Singh A."/>
            <person name="Wilkins M.J."/>
            <person name="Karaoz U."/>
            <person name="Brodie E.L."/>
            <person name="Williams K.H."/>
            <person name="Hubbard S.S."/>
            <person name="Banfield J.F."/>
        </authorList>
    </citation>
    <scope>NUCLEOTIDE SEQUENCE [LARGE SCALE GENOMIC DNA]</scope>
</reference>